<protein>
    <recommendedName>
        <fullName evidence="4">Mitochondrial adapter protein MCP1 transmembrane domain-containing protein</fullName>
    </recommendedName>
</protein>
<feature type="transmembrane region" description="Helical" evidence="1">
    <location>
        <begin position="177"/>
        <end position="195"/>
    </location>
</feature>
<reference evidence="2" key="1">
    <citation type="submission" date="2022-08" db="EMBL/GenBank/DDBJ databases">
        <authorList>
            <consortium name="DOE Joint Genome Institute"/>
            <person name="Min B."/>
            <person name="Riley R."/>
            <person name="Sierra-Patev S."/>
            <person name="Naranjo-Ortiz M."/>
            <person name="Looney B."/>
            <person name="Konkel Z."/>
            <person name="Slot J.C."/>
            <person name="Sakamoto Y."/>
            <person name="Steenwyk J.L."/>
            <person name="Rokas A."/>
            <person name="Carro J."/>
            <person name="Camarero S."/>
            <person name="Ferreira P."/>
            <person name="Molpeceres G."/>
            <person name="Ruiz-Duenas F.J."/>
            <person name="Serrano A."/>
            <person name="Henrissat B."/>
            <person name="Drula E."/>
            <person name="Hughes K.W."/>
            <person name="Mata J.L."/>
            <person name="Ishikawa N.K."/>
            <person name="Vargas-Isla R."/>
            <person name="Ushijima S."/>
            <person name="Smith C.A."/>
            <person name="Ahrendt S."/>
            <person name="Andreopoulos W."/>
            <person name="He G."/>
            <person name="Labutti K."/>
            <person name="Lipzen A."/>
            <person name="Ng V."/>
            <person name="Sandor L."/>
            <person name="Barry K."/>
            <person name="Martinez A.T."/>
            <person name="Xiao Y."/>
            <person name="Gibbons J.G."/>
            <person name="Terashima K."/>
            <person name="Hibbett D.S."/>
            <person name="Grigoriev I.V."/>
        </authorList>
    </citation>
    <scope>NUCLEOTIDE SEQUENCE</scope>
    <source>
        <strain evidence="2">TFB10827</strain>
    </source>
</reference>
<accession>A0ABQ8QDP3</accession>
<sequence>MADAFPQNFRQRLLSLLSQSSHVSAPFISTFLLIHLCAPVVANVGRSSLSSQVMLLGREYYQTNFGEQYLVLGPLAVHALSGIVRRALITYIKIKSPSVTVQADGSSPKPSTIFQRICSVLPFTTLSSSAYTALLILPIHFGIHRVLPTTPNPPVLSLGPSELDYSFVQYGLQRWPARTWAMYLVLVVAVITHAIEGSRVLMGSLYQGPSVALSETQAIKKTLNNFVVSNNSKIYRRLLAVALTLPILSGLYVLYKEPLYLFSDMGRRLEGAYQLSWIYSSQ</sequence>
<dbReference type="Proteomes" id="UP001163828">
    <property type="component" value="Unassembled WGS sequence"/>
</dbReference>
<dbReference type="InterPro" id="IPR039960">
    <property type="entry name" value="MCP1"/>
</dbReference>
<name>A0ABQ8QDP3_9AGAR</name>
<keyword evidence="1" id="KW-0812">Transmembrane</keyword>
<keyword evidence="1" id="KW-1133">Transmembrane helix</keyword>
<evidence type="ECO:0000256" key="1">
    <source>
        <dbReference type="SAM" id="Phobius"/>
    </source>
</evidence>
<gene>
    <name evidence="2" type="ORF">F5050DRAFT_75860</name>
</gene>
<feature type="transmembrane region" description="Helical" evidence="1">
    <location>
        <begin position="120"/>
        <end position="143"/>
    </location>
</feature>
<evidence type="ECO:0000313" key="2">
    <source>
        <dbReference type="EMBL" id="KAJ3996606.1"/>
    </source>
</evidence>
<comment type="caution">
    <text evidence="2">The sequence shown here is derived from an EMBL/GenBank/DDBJ whole genome shotgun (WGS) entry which is preliminary data.</text>
</comment>
<dbReference type="EMBL" id="MU790607">
    <property type="protein sequence ID" value="KAJ3996606.1"/>
    <property type="molecule type" value="Genomic_DNA"/>
</dbReference>
<evidence type="ECO:0000313" key="3">
    <source>
        <dbReference type="Proteomes" id="UP001163828"/>
    </source>
</evidence>
<feature type="transmembrane region" description="Helical" evidence="1">
    <location>
        <begin position="23"/>
        <end position="44"/>
    </location>
</feature>
<feature type="transmembrane region" description="Helical" evidence="1">
    <location>
        <begin position="238"/>
        <end position="255"/>
    </location>
</feature>
<keyword evidence="1" id="KW-0472">Membrane</keyword>
<evidence type="ECO:0008006" key="4">
    <source>
        <dbReference type="Google" id="ProtNLM"/>
    </source>
</evidence>
<organism evidence="2 3">
    <name type="scientific">Lentinula boryana</name>
    <dbReference type="NCBI Taxonomy" id="40481"/>
    <lineage>
        <taxon>Eukaryota</taxon>
        <taxon>Fungi</taxon>
        <taxon>Dikarya</taxon>
        <taxon>Basidiomycota</taxon>
        <taxon>Agaricomycotina</taxon>
        <taxon>Agaricomycetes</taxon>
        <taxon>Agaricomycetidae</taxon>
        <taxon>Agaricales</taxon>
        <taxon>Marasmiineae</taxon>
        <taxon>Omphalotaceae</taxon>
        <taxon>Lentinula</taxon>
    </lineage>
</organism>
<keyword evidence="3" id="KW-1185">Reference proteome</keyword>
<proteinExistence type="predicted"/>
<dbReference type="PANTHER" id="PTHR38409:SF1">
    <property type="entry name" value="MITOCHONDRIAL ADAPTER PROTEIN MCP1"/>
    <property type="match status" value="1"/>
</dbReference>
<dbReference type="PANTHER" id="PTHR38409">
    <property type="entry name" value="MDM10-COMPLEMENTING PROTEIN 1"/>
    <property type="match status" value="1"/>
</dbReference>